<dbReference type="InterPro" id="IPR054414">
    <property type="entry name" value="Ccdc124/Oxs1_C"/>
</dbReference>
<dbReference type="EMBL" id="CP119964">
    <property type="protein sequence ID" value="WFD40767.1"/>
    <property type="molecule type" value="Genomic_DNA"/>
</dbReference>
<dbReference type="GO" id="GO:0006366">
    <property type="term" value="P:transcription by RNA polymerase II"/>
    <property type="evidence" value="ECO:0007669"/>
    <property type="project" value="TreeGrafter"/>
</dbReference>
<dbReference type="Pfam" id="PF22048">
    <property type="entry name" value="LSO1_2-like"/>
    <property type="match status" value="1"/>
</dbReference>
<dbReference type="Proteomes" id="UP001217754">
    <property type="component" value="Chromosome 7"/>
</dbReference>
<evidence type="ECO:0000259" key="4">
    <source>
        <dbReference type="Pfam" id="PF06244"/>
    </source>
</evidence>
<comment type="similarity">
    <text evidence="1">Belongs to the CCDC124 family.</text>
</comment>
<dbReference type="InterPro" id="IPR010422">
    <property type="entry name" value="Ccdc124/Oxs1"/>
</dbReference>
<evidence type="ECO:0000313" key="6">
    <source>
        <dbReference type="EMBL" id="WFD40767.1"/>
    </source>
</evidence>
<dbReference type="RefSeq" id="XP_060123664.1">
    <property type="nucleotide sequence ID" value="XM_060267681.1"/>
</dbReference>
<reference evidence="6" key="1">
    <citation type="submission" date="2023-03" db="EMBL/GenBank/DDBJ databases">
        <title>Mating type loci evolution in Malassezia.</title>
        <authorList>
            <person name="Coelho M.A."/>
        </authorList>
    </citation>
    <scope>NUCLEOTIDE SEQUENCE</scope>
    <source>
        <strain evidence="6">CBS 9431</strain>
    </source>
</reference>
<name>A0AAF0JBD4_9BASI</name>
<keyword evidence="2" id="KW-0175">Coiled coil</keyword>
<dbReference type="GO" id="GO:0005634">
    <property type="term" value="C:nucleus"/>
    <property type="evidence" value="ECO:0007669"/>
    <property type="project" value="TreeGrafter"/>
</dbReference>
<proteinExistence type="inferred from homology"/>
<dbReference type="Pfam" id="PF06244">
    <property type="entry name" value="Ccdc124"/>
    <property type="match status" value="1"/>
</dbReference>
<evidence type="ECO:0000256" key="3">
    <source>
        <dbReference type="SAM" id="MobiDB-lite"/>
    </source>
</evidence>
<dbReference type="GeneID" id="85227407"/>
<dbReference type="GO" id="GO:0003713">
    <property type="term" value="F:transcription coactivator activity"/>
    <property type="evidence" value="ECO:0007669"/>
    <property type="project" value="TreeGrafter"/>
</dbReference>
<feature type="region of interest" description="Disordered" evidence="3">
    <location>
        <begin position="1"/>
        <end position="110"/>
    </location>
</feature>
<feature type="domain" description="Coiled-coil" evidence="4">
    <location>
        <begin position="103"/>
        <end position="188"/>
    </location>
</feature>
<accession>A0AAF0JBD4</accession>
<feature type="compositionally biased region" description="Gly residues" evidence="3">
    <location>
        <begin position="80"/>
        <end position="89"/>
    </location>
</feature>
<evidence type="ECO:0000256" key="2">
    <source>
        <dbReference type="ARBA" id="ARBA00023054"/>
    </source>
</evidence>
<organism evidence="6 7">
    <name type="scientific">Malassezia japonica</name>
    <dbReference type="NCBI Taxonomy" id="223818"/>
    <lineage>
        <taxon>Eukaryota</taxon>
        <taxon>Fungi</taxon>
        <taxon>Dikarya</taxon>
        <taxon>Basidiomycota</taxon>
        <taxon>Ustilaginomycotina</taxon>
        <taxon>Malasseziomycetes</taxon>
        <taxon>Malasseziales</taxon>
        <taxon>Malasseziaceae</taxon>
        <taxon>Malassezia</taxon>
    </lineage>
</organism>
<gene>
    <name evidence="6" type="ORF">MJAP1_003756</name>
</gene>
<keyword evidence="7" id="KW-1185">Reference proteome</keyword>
<evidence type="ECO:0008006" key="8">
    <source>
        <dbReference type="Google" id="ProtNLM"/>
    </source>
</evidence>
<feature type="compositionally biased region" description="Basic and acidic residues" evidence="3">
    <location>
        <begin position="15"/>
        <end position="24"/>
    </location>
</feature>
<dbReference type="AlphaFoldDB" id="A0AAF0JBD4"/>
<dbReference type="PANTHER" id="PTHR21680:SF0">
    <property type="entry name" value="COILED-COIL DOMAIN-CONTAINING PROTEIN 124"/>
    <property type="match status" value="1"/>
</dbReference>
<evidence type="ECO:0000256" key="1">
    <source>
        <dbReference type="ARBA" id="ARBA00008296"/>
    </source>
</evidence>
<feature type="domain" description="LSO1/LSO2" evidence="5">
    <location>
        <begin position="7"/>
        <end position="73"/>
    </location>
</feature>
<dbReference type="PANTHER" id="PTHR21680">
    <property type="entry name" value="COILED-COIL DOMAIN-CONTAINING PROTEIN 124"/>
    <property type="match status" value="1"/>
</dbReference>
<evidence type="ECO:0000313" key="7">
    <source>
        <dbReference type="Proteomes" id="UP001217754"/>
    </source>
</evidence>
<feature type="compositionally biased region" description="Basic and acidic residues" evidence="3">
    <location>
        <begin position="47"/>
        <end position="70"/>
    </location>
</feature>
<protein>
    <recommendedName>
        <fullName evidence="8">DUF1014-domain-containing protein</fullName>
    </recommendedName>
</protein>
<dbReference type="InterPro" id="IPR054413">
    <property type="entry name" value="LSO1/2"/>
</dbReference>
<evidence type="ECO:0000259" key="5">
    <source>
        <dbReference type="Pfam" id="PF22048"/>
    </source>
</evidence>
<sequence length="217" mass="23981">MPAKMNSKAVAGRARKAEAADRKQAAAAEQAEAEEDVKWQQGSKGKSAADKRQEKAEADARKRAELKRLEEEDDRATPGKRGGGGGGGKKNAKKGPDDLDKQLASLNASNMDDAIEAMSLVNEREDSRGAAAGALEKHPERRFKAAFEAYKERELPNLREEHPGLRLQQYNDLMYKHFQKSPENPFNQLHINYDASKDEKLAVLKAKRDAATERLAA</sequence>